<dbReference type="RefSeq" id="WP_376866193.1">
    <property type="nucleotide sequence ID" value="NZ_JBHRYB010000005.1"/>
</dbReference>
<evidence type="ECO:0000313" key="2">
    <source>
        <dbReference type="EMBL" id="MFC3680292.1"/>
    </source>
</evidence>
<name>A0ABV7VUC8_9GAMM</name>
<keyword evidence="3" id="KW-1185">Reference proteome</keyword>
<evidence type="ECO:0000313" key="3">
    <source>
        <dbReference type="Proteomes" id="UP001595722"/>
    </source>
</evidence>
<feature type="chain" id="PRO_5046752203" evidence="1">
    <location>
        <begin position="22"/>
        <end position="231"/>
    </location>
</feature>
<sequence>MLRAPFAAIPFALALSAASHADFNADIGIGSEYLKDGISQSRGQVVGQAGLTYHNDLGLYGGVWGSNIDQRNNSAHSELSGFAGWYLPLTSGLALDAGLTHYRYQGDAALSGNAYDEGFAKILIDDAWMLGWRHAEDYLGSEKARRSLETAYTLQTETFSIEFYLAQNRYLEIDADTNYGNNRDDYWHVRFGLERSYNNWDYRLKLERTNLGSRFDAGTAITFSMHRYFNF</sequence>
<dbReference type="InterPro" id="IPR010239">
    <property type="entry name" value="CHP02001"/>
</dbReference>
<reference evidence="3" key="1">
    <citation type="journal article" date="2019" name="Int. J. Syst. Evol. Microbiol.">
        <title>The Global Catalogue of Microorganisms (GCM) 10K type strain sequencing project: providing services to taxonomists for standard genome sequencing and annotation.</title>
        <authorList>
            <consortium name="The Broad Institute Genomics Platform"/>
            <consortium name="The Broad Institute Genome Sequencing Center for Infectious Disease"/>
            <person name="Wu L."/>
            <person name="Ma J."/>
        </authorList>
    </citation>
    <scope>NUCLEOTIDE SEQUENCE [LARGE SCALE GENOMIC DNA]</scope>
    <source>
        <strain evidence="3">KCTC 42424</strain>
    </source>
</reference>
<dbReference type="NCBIfam" id="TIGR02001">
    <property type="entry name" value="gcw_chp"/>
    <property type="match status" value="1"/>
</dbReference>
<proteinExistence type="predicted"/>
<comment type="caution">
    <text evidence="2">The sequence shown here is derived from an EMBL/GenBank/DDBJ whole genome shotgun (WGS) entry which is preliminary data.</text>
</comment>
<organism evidence="2 3">
    <name type="scientific">Bacterioplanoides pacificum</name>
    <dbReference type="NCBI Taxonomy" id="1171596"/>
    <lineage>
        <taxon>Bacteria</taxon>
        <taxon>Pseudomonadati</taxon>
        <taxon>Pseudomonadota</taxon>
        <taxon>Gammaproteobacteria</taxon>
        <taxon>Oceanospirillales</taxon>
        <taxon>Oceanospirillaceae</taxon>
        <taxon>Bacterioplanoides</taxon>
    </lineage>
</organism>
<dbReference type="Pfam" id="PF09694">
    <property type="entry name" value="Gcw_chp"/>
    <property type="match status" value="1"/>
</dbReference>
<dbReference type="EMBL" id="JBHRYB010000005">
    <property type="protein sequence ID" value="MFC3680292.1"/>
    <property type="molecule type" value="Genomic_DNA"/>
</dbReference>
<keyword evidence="1" id="KW-0732">Signal</keyword>
<feature type="signal peptide" evidence="1">
    <location>
        <begin position="1"/>
        <end position="21"/>
    </location>
</feature>
<dbReference type="Proteomes" id="UP001595722">
    <property type="component" value="Unassembled WGS sequence"/>
</dbReference>
<protein>
    <submittedName>
        <fullName evidence="2">TorF family putative porin</fullName>
    </submittedName>
</protein>
<gene>
    <name evidence="2" type="ORF">ACFOMG_09295</name>
</gene>
<accession>A0ABV7VUC8</accession>
<evidence type="ECO:0000256" key="1">
    <source>
        <dbReference type="SAM" id="SignalP"/>
    </source>
</evidence>